<evidence type="ECO:0000313" key="3">
    <source>
        <dbReference type="Proteomes" id="UP001138500"/>
    </source>
</evidence>
<protein>
    <submittedName>
        <fullName evidence="2">Secreted protein</fullName>
    </submittedName>
</protein>
<evidence type="ECO:0000256" key="1">
    <source>
        <dbReference type="SAM" id="SignalP"/>
    </source>
</evidence>
<gene>
    <name evidence="2" type="ORF">Tdes44962_MAKER01385</name>
</gene>
<organism evidence="2 3">
    <name type="scientific">Teratosphaeria destructans</name>
    <dbReference type="NCBI Taxonomy" id="418781"/>
    <lineage>
        <taxon>Eukaryota</taxon>
        <taxon>Fungi</taxon>
        <taxon>Dikarya</taxon>
        <taxon>Ascomycota</taxon>
        <taxon>Pezizomycotina</taxon>
        <taxon>Dothideomycetes</taxon>
        <taxon>Dothideomycetidae</taxon>
        <taxon>Mycosphaerellales</taxon>
        <taxon>Teratosphaeriaceae</taxon>
        <taxon>Teratosphaeria</taxon>
    </lineage>
</organism>
<dbReference type="Proteomes" id="UP001138500">
    <property type="component" value="Unassembled WGS sequence"/>
</dbReference>
<accession>A0A9W7T0I2</accession>
<dbReference type="OrthoDB" id="2500614at2759"/>
<keyword evidence="1" id="KW-0732">Signal</keyword>
<reference evidence="2 3" key="2">
    <citation type="journal article" date="2021" name="Curr. Genet.">
        <title>Genetic response to nitrogen starvation in the aggressive Eucalyptus foliar pathogen Teratosphaeria destructans.</title>
        <authorList>
            <person name="Havenga M."/>
            <person name="Wingfield B.D."/>
            <person name="Wingfield M.J."/>
            <person name="Dreyer L.L."/>
            <person name="Roets F."/>
            <person name="Aylward J."/>
        </authorList>
    </citation>
    <scope>NUCLEOTIDE SEQUENCE [LARGE SCALE GENOMIC DNA]</scope>
    <source>
        <strain evidence="2">CMW44962</strain>
    </source>
</reference>
<comment type="caution">
    <text evidence="2">The sequence shown here is derived from an EMBL/GenBank/DDBJ whole genome shotgun (WGS) entry which is preliminary data.</text>
</comment>
<keyword evidence="3" id="KW-1185">Reference proteome</keyword>
<proteinExistence type="predicted"/>
<sequence>MHLLPFLLATLATAHSLDRRPAEGEAGGIFPRALPDCPPCDGEEGPYYRDAADKCSQLNPDLVADAAQAYQWTYPAGYWPQICDEPTVNCVTYALRPGLLKEMDRSLTCECRAMPGTKWTEVGGLSAPLGRWTIEGGSEIIAWCYWQSTLQWVGPGGSGTTYNAHCTIWACAKGKMRVDVSPGGTVMGEGVGNNDDPNKCQCFSNLDADITFSLHD</sequence>
<feature type="signal peptide" evidence="1">
    <location>
        <begin position="1"/>
        <end position="16"/>
    </location>
</feature>
<dbReference type="EMBL" id="RIBY02000224">
    <property type="protein sequence ID" value="KAH9844838.1"/>
    <property type="molecule type" value="Genomic_DNA"/>
</dbReference>
<reference evidence="2 3" key="1">
    <citation type="journal article" date="2018" name="IMA Fungus">
        <title>IMA Genome-F 10: Nine draft genome sequences of Claviceps purpurea s.lat., including C. arundinis, C. humidiphila, and C. cf. spartinae, pseudomolecules for the pitch canker pathogen Fusarium circinatum, draft genome of Davidsoniella eucalypti, Grosmannia galeiformis, Quambalaria eucalypti, and Teratosphaeria destructans.</title>
        <authorList>
            <person name="Wingfield B.D."/>
            <person name="Liu M."/>
            <person name="Nguyen H.D."/>
            <person name="Lane F.A."/>
            <person name="Morgan S.W."/>
            <person name="De Vos L."/>
            <person name="Wilken P.M."/>
            <person name="Duong T.A."/>
            <person name="Aylward J."/>
            <person name="Coetzee M.P."/>
            <person name="Dadej K."/>
            <person name="De Beer Z.W."/>
            <person name="Findlay W."/>
            <person name="Havenga M."/>
            <person name="Kolarik M."/>
            <person name="Menzies J.G."/>
            <person name="Naidoo K."/>
            <person name="Pochopski O."/>
            <person name="Shoukouhi P."/>
            <person name="Santana Q.C."/>
            <person name="Seifert K.A."/>
            <person name="Soal N."/>
            <person name="Steenkamp E.T."/>
            <person name="Tatham C.T."/>
            <person name="van der Nest M.A."/>
            <person name="Wingfield M.J."/>
        </authorList>
    </citation>
    <scope>NUCLEOTIDE SEQUENCE [LARGE SCALE GENOMIC DNA]</scope>
    <source>
        <strain evidence="2">CMW44962</strain>
    </source>
</reference>
<feature type="chain" id="PRO_5040769335" evidence="1">
    <location>
        <begin position="17"/>
        <end position="216"/>
    </location>
</feature>
<name>A0A9W7T0I2_9PEZI</name>
<evidence type="ECO:0000313" key="2">
    <source>
        <dbReference type="EMBL" id="KAH9844838.1"/>
    </source>
</evidence>
<dbReference type="AlphaFoldDB" id="A0A9W7T0I2"/>